<sequence>MEKIISCWKIELLILFRNVWTWATLLLSLTMVGIQFYSRVVTDDPGGALISTAFIVQGGLFVSMIFGLYLIRSEVLSSSDEMFYVIPNGYSGKLFGKCLALLSAIVLFIFLSVLILYLLYYIFEIPFIFYWKSIPYLTLYWAIPFFIAGIIGMMVGTYQNSRIVYPILILAALLMGPLNVPITENVMALLHTDLTPIMGFLNLGQTDPNSPFDPVYGLPMEIHRWLQKGLWLITVVFLFSLRTIQINYQRFPKWGLLLLPGFFIAMFPFIYLFLQEEQVVKTGIEVDSVRKYDLNYYTMNTKANFKNMDSVIESYEIDVKSFRNLKVRTKMKVKPLKETNHLVFTLYHQLKVQSVTTENNTDLIFHQMGDQVKVIFPELLPAEKLQTIIINYEGTSSQYYFANEQAVMLPSYFPWLPIAGSYQAMTAEGLQLRRYPLLPNHSTEYVLRYSGPEPLHTNLSIKGEGVWSGKVPNGLTIVSGMLTETTIRKTKIVYPISLYKMIHTVPEYVDKVEVIRNNIQSDFSMQRFSDISTVYLLSIPNESMTFPLNIWSLDDHMIIGVNQMYNNGDLLHNELFLVPSVLSSMIRSSNIVNQKMEMQTLFLESYSYWYSLRDKSNFNNEIPLMKQHLKFYKTIPTSREETKAKYKQKAFVTEEIIRFIDNNKHNEKLLRAFFQNWLDRLDQNEPMNENDILEMFDRRV</sequence>
<evidence type="ECO:0000313" key="2">
    <source>
        <dbReference type="Proteomes" id="UP000281915"/>
    </source>
</evidence>
<dbReference type="EMBL" id="RHHT01000048">
    <property type="protein sequence ID" value="RNB74747.1"/>
    <property type="molecule type" value="Genomic_DNA"/>
</dbReference>
<proteinExistence type="predicted"/>
<protein>
    <submittedName>
        <fullName evidence="1">ABC transporter permease</fullName>
    </submittedName>
</protein>
<dbReference type="RefSeq" id="WP_122914841.1">
    <property type="nucleotide sequence ID" value="NZ_RHHT01000048.1"/>
</dbReference>
<accession>A0A3M8CHE0</accession>
<name>A0A3M8CHE0_9BACL</name>
<gene>
    <name evidence="1" type="ORF">EDM58_19745</name>
</gene>
<evidence type="ECO:0000313" key="1">
    <source>
        <dbReference type="EMBL" id="RNB74747.1"/>
    </source>
</evidence>
<dbReference type="Proteomes" id="UP000281915">
    <property type="component" value="Unassembled WGS sequence"/>
</dbReference>
<dbReference type="AlphaFoldDB" id="A0A3M8CHE0"/>
<reference evidence="1 2" key="1">
    <citation type="submission" date="2018-10" db="EMBL/GenBank/DDBJ databases">
        <title>Phylogenomics of Brevibacillus.</title>
        <authorList>
            <person name="Dunlap C."/>
        </authorList>
    </citation>
    <scope>NUCLEOTIDE SEQUENCE [LARGE SCALE GENOMIC DNA]</scope>
    <source>
        <strain evidence="1 2">JCM 15085</strain>
    </source>
</reference>
<organism evidence="1 2">
    <name type="scientific">Brevibacillus panacihumi</name>
    <dbReference type="NCBI Taxonomy" id="497735"/>
    <lineage>
        <taxon>Bacteria</taxon>
        <taxon>Bacillati</taxon>
        <taxon>Bacillota</taxon>
        <taxon>Bacilli</taxon>
        <taxon>Bacillales</taxon>
        <taxon>Paenibacillaceae</taxon>
        <taxon>Brevibacillus</taxon>
    </lineage>
</organism>
<comment type="caution">
    <text evidence="1">The sequence shown here is derived from an EMBL/GenBank/DDBJ whole genome shotgun (WGS) entry which is preliminary data.</text>
</comment>